<feature type="domain" description="AB hydrolase-1" evidence="13">
    <location>
        <begin position="65"/>
        <end position="354"/>
    </location>
</feature>
<evidence type="ECO:0000256" key="9">
    <source>
        <dbReference type="ARBA" id="ARBA00023136"/>
    </source>
</evidence>
<evidence type="ECO:0000256" key="7">
    <source>
        <dbReference type="ARBA" id="ARBA00022989"/>
    </source>
</evidence>
<dbReference type="GO" id="GO:0016020">
    <property type="term" value="C:membrane"/>
    <property type="evidence" value="ECO:0007669"/>
    <property type="project" value="UniProtKB-SubCell"/>
</dbReference>
<evidence type="ECO:0000256" key="2">
    <source>
        <dbReference type="ARBA" id="ARBA00010701"/>
    </source>
</evidence>
<dbReference type="FunFam" id="3.40.50.1820:FF:000095">
    <property type="entry name" value="Triglyceride lipase-cholesterol esterase"/>
    <property type="match status" value="1"/>
</dbReference>
<keyword evidence="9" id="KW-0472">Membrane</keyword>
<evidence type="ECO:0000256" key="12">
    <source>
        <dbReference type="PIRSR" id="PIRSR000862-1"/>
    </source>
</evidence>
<dbReference type="PANTHER" id="PTHR11005">
    <property type="entry name" value="LYSOSOMAL ACID LIPASE-RELATED"/>
    <property type="match status" value="1"/>
</dbReference>
<evidence type="ECO:0000256" key="5">
    <source>
        <dbReference type="ARBA" id="ARBA00022801"/>
    </source>
</evidence>
<evidence type="ECO:0000259" key="13">
    <source>
        <dbReference type="Pfam" id="PF00561"/>
    </source>
</evidence>
<dbReference type="Gene3D" id="3.40.50.1820">
    <property type="entry name" value="alpha/beta hydrolase"/>
    <property type="match status" value="1"/>
</dbReference>
<dbReference type="AlphaFoldDB" id="A0A061B4L8"/>
<keyword evidence="4" id="KW-0732">Signal</keyword>
<evidence type="ECO:0000256" key="11">
    <source>
        <dbReference type="PIRNR" id="PIRNR000862"/>
    </source>
</evidence>
<dbReference type="PIRSF" id="PIRSF000862">
    <property type="entry name" value="Steryl_ester_lip"/>
    <property type="match status" value="1"/>
</dbReference>
<evidence type="ECO:0000256" key="10">
    <source>
        <dbReference type="ARBA" id="ARBA00023180"/>
    </source>
</evidence>
<dbReference type="InterPro" id="IPR000073">
    <property type="entry name" value="AB_hydrolase_1"/>
</dbReference>
<keyword evidence="5 11" id="KW-0378">Hydrolase</keyword>
<evidence type="ECO:0000256" key="4">
    <source>
        <dbReference type="ARBA" id="ARBA00022729"/>
    </source>
</evidence>
<feature type="active site" description="Charge relay system" evidence="12">
    <location>
        <position position="349"/>
    </location>
</feature>
<gene>
    <name evidence="14" type="ORF">CYFA0S_08e02036g</name>
</gene>
<reference evidence="14" key="1">
    <citation type="journal article" date="2014" name="Genome Announc.">
        <title>Genome sequence of the yeast Cyberlindnera fabianii (Hansenula fabianii).</title>
        <authorList>
            <person name="Freel K.C."/>
            <person name="Sarilar V."/>
            <person name="Neuveglise C."/>
            <person name="Devillers H."/>
            <person name="Friedrich A."/>
            <person name="Schacherer J."/>
        </authorList>
    </citation>
    <scope>NUCLEOTIDE SEQUENCE</scope>
    <source>
        <strain evidence="14">YJS4271</strain>
    </source>
</reference>
<keyword evidence="10" id="KW-0325">Glycoprotein</keyword>
<dbReference type="GO" id="GO:0016042">
    <property type="term" value="P:lipid catabolic process"/>
    <property type="evidence" value="ECO:0007669"/>
    <property type="project" value="UniProtKB-KW"/>
</dbReference>
<dbReference type="VEuPathDB" id="FungiDB:BON22_4897"/>
<keyword evidence="3" id="KW-0812">Transmembrane</keyword>
<feature type="active site" description="Nucleophile" evidence="12">
    <location>
        <position position="155"/>
    </location>
</feature>
<evidence type="ECO:0000256" key="6">
    <source>
        <dbReference type="ARBA" id="ARBA00022963"/>
    </source>
</evidence>
<organism evidence="14">
    <name type="scientific">Cyberlindnera fabianii</name>
    <name type="common">Yeast</name>
    <name type="synonym">Hansenula fabianii</name>
    <dbReference type="NCBI Taxonomy" id="36022"/>
    <lineage>
        <taxon>Eukaryota</taxon>
        <taxon>Fungi</taxon>
        <taxon>Dikarya</taxon>
        <taxon>Ascomycota</taxon>
        <taxon>Saccharomycotina</taxon>
        <taxon>Saccharomycetes</taxon>
        <taxon>Phaffomycetales</taxon>
        <taxon>Phaffomycetaceae</taxon>
        <taxon>Cyberlindnera</taxon>
    </lineage>
</organism>
<dbReference type="SUPFAM" id="SSF53474">
    <property type="entry name" value="alpha/beta-Hydrolases"/>
    <property type="match status" value="1"/>
</dbReference>
<protein>
    <recommendedName>
        <fullName evidence="11">Lipase</fullName>
    </recommendedName>
</protein>
<dbReference type="EMBL" id="LK052893">
    <property type="protein sequence ID" value="CDR41962.1"/>
    <property type="molecule type" value="Genomic_DNA"/>
</dbReference>
<dbReference type="GO" id="GO:0016788">
    <property type="term" value="F:hydrolase activity, acting on ester bonds"/>
    <property type="evidence" value="ECO:0007669"/>
    <property type="project" value="InterPro"/>
</dbReference>
<dbReference type="Pfam" id="PF00561">
    <property type="entry name" value="Abhydrolase_1"/>
    <property type="match status" value="1"/>
</dbReference>
<dbReference type="InterPro" id="IPR029058">
    <property type="entry name" value="AB_hydrolase_fold"/>
</dbReference>
<evidence type="ECO:0000313" key="14">
    <source>
        <dbReference type="EMBL" id="CDR41962.1"/>
    </source>
</evidence>
<keyword evidence="6 11" id="KW-0442">Lipid degradation</keyword>
<dbReference type="InterPro" id="IPR025483">
    <property type="entry name" value="Lipase_euk"/>
</dbReference>
<keyword evidence="8" id="KW-0443">Lipid metabolism</keyword>
<feature type="active site" description="Charge relay system" evidence="12">
    <location>
        <position position="320"/>
    </location>
</feature>
<dbReference type="OrthoDB" id="9974421at2759"/>
<keyword evidence="7" id="KW-1133">Transmembrane helix</keyword>
<sequence>MLNLLRPIVRAVYPKRHPDFASLAAAQGYQVQEHTVQTPDGHLLTLHRVFEKEVSCQKGKPVAYFHHGLLTNSELFILGDRRDKCLPYLLLEKGYDVWLGNNRGNKYSSHISLPESDPRYWDFSLDEFAHTDIPSIINYILDFTSQPSLTYIGFSQGTTQMFAAMSINEDLNSKVNFFVALSPVMIPQPLTHPLIKPFVQTPSNITKVFGSGPLLPFVNLVNKAIPLPLYKTIIDVSLGILFNTSGANISSKQKLAGYPYLFSVSSVKCVVHWFQIIRQQSFHKYYKAADSKMTDDLWEVELFDMKNLKVPCLLVYGDADILVDIDKTRQHFKQSNLDIQTIKVSGYEHMDTLWADEVLYTVFAPVLEKIEEAHKDRVQSTAGSVFI</sequence>
<comment type="similarity">
    <text evidence="2 11">Belongs to the AB hydrolase superfamily. Lipase family.</text>
</comment>
<proteinExistence type="inferred from homology"/>
<evidence type="ECO:0000256" key="3">
    <source>
        <dbReference type="ARBA" id="ARBA00022692"/>
    </source>
</evidence>
<dbReference type="PhylomeDB" id="A0A061B4L8"/>
<accession>A0A061B4L8</accession>
<evidence type="ECO:0000256" key="8">
    <source>
        <dbReference type="ARBA" id="ARBA00023098"/>
    </source>
</evidence>
<name>A0A061B4L8_CYBFA</name>
<comment type="subcellular location">
    <subcellularLocation>
        <location evidence="1">Membrane</location>
        <topology evidence="1">Single-pass membrane protein</topology>
    </subcellularLocation>
</comment>
<evidence type="ECO:0000256" key="1">
    <source>
        <dbReference type="ARBA" id="ARBA00004167"/>
    </source>
</evidence>